<name>A0ABY0V0P1_9FLAO</name>
<dbReference type="GeneID" id="90594185"/>
<organism evidence="1 2">
    <name type="scientific">Maribacter dokdonensis</name>
    <dbReference type="NCBI Taxonomy" id="320912"/>
    <lineage>
        <taxon>Bacteria</taxon>
        <taxon>Pseudomonadati</taxon>
        <taxon>Bacteroidota</taxon>
        <taxon>Flavobacteriia</taxon>
        <taxon>Flavobacteriales</taxon>
        <taxon>Flavobacteriaceae</taxon>
        <taxon>Maribacter</taxon>
    </lineage>
</organism>
<evidence type="ECO:0000313" key="2">
    <source>
        <dbReference type="Proteomes" id="UP000199574"/>
    </source>
</evidence>
<reference evidence="1 2" key="1">
    <citation type="submission" date="2016-10" db="EMBL/GenBank/DDBJ databases">
        <authorList>
            <person name="Varghese N."/>
            <person name="Submissions S."/>
        </authorList>
    </citation>
    <scope>NUCLEOTIDE SEQUENCE [LARGE SCALE GENOMIC DNA]</scope>
    <source>
        <strain evidence="1 2">MAR_2009_60</strain>
    </source>
</reference>
<gene>
    <name evidence="1" type="ORF">SAMN05192545_3932</name>
</gene>
<sequence>MLSRILKIFPWVVSFVLAGVLLMECRSGSRELVSEPFTKFKTVTPEPVKIIDSVKTERKVEAFKALPKEEKVEAYSEAITRREYKESFSDKEIEIDVEGVTTGTLDSLTVSYRKKQRTHFYLGGEIESNGVRLSTELKGFVVRPKTIYSFGYDFNNKAITAGIAFKIF</sequence>
<evidence type="ECO:0000313" key="1">
    <source>
        <dbReference type="EMBL" id="SDT47397.1"/>
    </source>
</evidence>
<dbReference type="Proteomes" id="UP000199574">
    <property type="component" value="Chromosome I"/>
</dbReference>
<keyword evidence="2" id="KW-1185">Reference proteome</keyword>
<protein>
    <submittedName>
        <fullName evidence="1">Uncharacterized protein</fullName>
    </submittedName>
</protein>
<accession>A0ABY0V0P1</accession>
<dbReference type="RefSeq" id="WP_091608794.1">
    <property type="nucleotide sequence ID" value="NZ_LT629754.1"/>
</dbReference>
<dbReference type="EMBL" id="LT629754">
    <property type="protein sequence ID" value="SDT47397.1"/>
    <property type="molecule type" value="Genomic_DNA"/>
</dbReference>
<proteinExistence type="predicted"/>